<feature type="compositionally biased region" description="Basic and acidic residues" evidence="1">
    <location>
        <begin position="88"/>
        <end position="97"/>
    </location>
</feature>
<dbReference type="EMBL" id="CAKLDI010000001">
    <property type="protein sequence ID" value="CAH0533578.1"/>
    <property type="molecule type" value="Genomic_DNA"/>
</dbReference>
<organism evidence="3 4">
    <name type="scientific">Vibrio stylophorae</name>
    <dbReference type="NCBI Taxonomy" id="659351"/>
    <lineage>
        <taxon>Bacteria</taxon>
        <taxon>Pseudomonadati</taxon>
        <taxon>Pseudomonadota</taxon>
        <taxon>Gammaproteobacteria</taxon>
        <taxon>Vibrionales</taxon>
        <taxon>Vibrionaceae</taxon>
        <taxon>Vibrio</taxon>
    </lineage>
</organism>
<protein>
    <submittedName>
        <fullName evidence="3">Uncharacterized protein</fullName>
    </submittedName>
</protein>
<comment type="caution">
    <text evidence="3">The sequence shown here is derived from an EMBL/GenBank/DDBJ whole genome shotgun (WGS) entry which is preliminary data.</text>
</comment>
<feature type="transmembrane region" description="Helical" evidence="2">
    <location>
        <begin position="29"/>
        <end position="62"/>
    </location>
</feature>
<feature type="region of interest" description="Disordered" evidence="1">
    <location>
        <begin position="78"/>
        <end position="97"/>
    </location>
</feature>
<sequence length="97" mass="10837">MDLKMKLSARYQNLWRRAQRYRHAIGRKGLPMVGALCAFSLFFVIGLATLGLCLFAGVFAMIGLQWRAWRAKQQGLQKNAENTGANASKDDSVVAVY</sequence>
<evidence type="ECO:0000256" key="1">
    <source>
        <dbReference type="SAM" id="MobiDB-lite"/>
    </source>
</evidence>
<reference evidence="3" key="1">
    <citation type="submission" date="2021-11" db="EMBL/GenBank/DDBJ databases">
        <authorList>
            <person name="Rodrigo-Torres L."/>
            <person name="Arahal R. D."/>
            <person name="Lucena T."/>
        </authorList>
    </citation>
    <scope>NUCLEOTIDE SEQUENCE</scope>
    <source>
        <strain evidence="3">CECT 7929</strain>
    </source>
</reference>
<accession>A0ABM8ZTS9</accession>
<keyword evidence="2" id="KW-1133">Transmembrane helix</keyword>
<evidence type="ECO:0000256" key="2">
    <source>
        <dbReference type="SAM" id="Phobius"/>
    </source>
</evidence>
<proteinExistence type="predicted"/>
<gene>
    <name evidence="3" type="ORF">VST7929_01448</name>
</gene>
<keyword evidence="2" id="KW-0472">Membrane</keyword>
<name>A0ABM8ZTS9_9VIBR</name>
<dbReference type="Proteomes" id="UP000838672">
    <property type="component" value="Unassembled WGS sequence"/>
</dbReference>
<evidence type="ECO:0000313" key="3">
    <source>
        <dbReference type="EMBL" id="CAH0533578.1"/>
    </source>
</evidence>
<keyword evidence="2" id="KW-0812">Transmembrane</keyword>
<evidence type="ECO:0000313" key="4">
    <source>
        <dbReference type="Proteomes" id="UP000838672"/>
    </source>
</evidence>
<keyword evidence="4" id="KW-1185">Reference proteome</keyword>